<organism evidence="5 6">
    <name type="scientific">Sphingomonas mollis</name>
    <dbReference type="NCBI Taxonomy" id="2795726"/>
    <lineage>
        <taxon>Bacteria</taxon>
        <taxon>Pseudomonadati</taxon>
        <taxon>Pseudomonadota</taxon>
        <taxon>Alphaproteobacteria</taxon>
        <taxon>Sphingomonadales</taxon>
        <taxon>Sphingomonadaceae</taxon>
        <taxon>Sphingomonas</taxon>
    </lineage>
</organism>
<name>A0ABS0XU04_9SPHN</name>
<keyword evidence="3" id="KW-0812">Transmembrane</keyword>
<evidence type="ECO:0000313" key="5">
    <source>
        <dbReference type="EMBL" id="MBJ6123521.1"/>
    </source>
</evidence>
<evidence type="ECO:0000256" key="3">
    <source>
        <dbReference type="SAM" id="Phobius"/>
    </source>
</evidence>
<dbReference type="Gene3D" id="6.10.340.10">
    <property type="match status" value="1"/>
</dbReference>
<keyword evidence="3" id="KW-0472">Membrane</keyword>
<evidence type="ECO:0000256" key="2">
    <source>
        <dbReference type="PROSITE-ProRule" id="PRU00284"/>
    </source>
</evidence>
<keyword evidence="3" id="KW-1133">Transmembrane helix</keyword>
<evidence type="ECO:0000259" key="4">
    <source>
        <dbReference type="PROSITE" id="PS50111"/>
    </source>
</evidence>
<dbReference type="RefSeq" id="WP_199041107.1">
    <property type="nucleotide sequence ID" value="NZ_JAELXS010000014.1"/>
</dbReference>
<accession>A0ABS0XU04</accession>
<keyword evidence="6" id="KW-1185">Reference proteome</keyword>
<evidence type="ECO:0000256" key="1">
    <source>
        <dbReference type="ARBA" id="ARBA00023224"/>
    </source>
</evidence>
<protein>
    <recommendedName>
        <fullName evidence="4">Methyl-accepting transducer domain-containing protein</fullName>
    </recommendedName>
</protein>
<reference evidence="6" key="1">
    <citation type="submission" date="2020-12" db="EMBL/GenBank/DDBJ databases">
        <title>Hymenobacter sp.</title>
        <authorList>
            <person name="Kim M.K."/>
        </authorList>
    </citation>
    <scope>NUCLEOTIDE SEQUENCE [LARGE SCALE GENOMIC DNA]</scope>
    <source>
        <strain evidence="6">BT553</strain>
    </source>
</reference>
<proteinExistence type="predicted"/>
<feature type="transmembrane region" description="Helical" evidence="3">
    <location>
        <begin position="211"/>
        <end position="234"/>
    </location>
</feature>
<dbReference type="PROSITE" id="PS50111">
    <property type="entry name" value="CHEMOTAXIS_TRANSDUC_2"/>
    <property type="match status" value="1"/>
</dbReference>
<dbReference type="SUPFAM" id="SSF58104">
    <property type="entry name" value="Methyl-accepting chemotaxis protein (MCP) signaling domain"/>
    <property type="match status" value="1"/>
</dbReference>
<dbReference type="EMBL" id="JAELXS010000014">
    <property type="protein sequence ID" value="MBJ6123521.1"/>
    <property type="molecule type" value="Genomic_DNA"/>
</dbReference>
<keyword evidence="1 2" id="KW-0807">Transducer</keyword>
<feature type="transmembrane region" description="Helical" evidence="3">
    <location>
        <begin position="42"/>
        <end position="62"/>
    </location>
</feature>
<dbReference type="Proteomes" id="UP000640426">
    <property type="component" value="Unassembled WGS sequence"/>
</dbReference>
<gene>
    <name evidence="5" type="ORF">JAO74_17190</name>
</gene>
<sequence length="603" mass="65009">MKRSFAIPHHMLTFADRCADRIELRARLADQPFSRKVAATPVLLLALVLFIVAISTFALMIADRSVGRIVRTDMRDVSELNMAALRFESVDSALYRLLVAKAANPETAVGLRADAITRDLGIVQGQLMEFQSRHKDDAAALDAVQADLERYGATVKVITSMLDVDFASSAEMVAPFHAHARRVESRLRAMAAAGVERADADAADAVFTTRVTVIGILCGSTFAAALGMVMAYVISRSTVRSITGITTATDTVMRGEEPDFAALRRGDELGQMVLTLQSFHEQRCETRLLERQATLLREDALRQEKCRIEAIRRTRDEAEASRRRDLAALAQTFEASVSTAICEAQKAMAHLDHHAGNLSEASDGDRRLAVDLDTIARLFTQEMLDASRATQSLSCAFDTIDRAVEETRQAAHSIMQHACSASRAVAGSQAQAATITHIAGVIDDIAKQTNMLSLNAAIEAAQVGTAGAGFAVVAAEVKSLSKRTGASTNDVRLQINAMQQQISTVVSSTRSLTELIADMDTITERVAAMSRGQSSSIDRINGQIGQVRERTGALADANERISASAEENLNAVLRLRTAGVTLDRALAGLANDAQAFTRKLLVG</sequence>
<dbReference type="Pfam" id="PF00015">
    <property type="entry name" value="MCPsignal"/>
    <property type="match status" value="1"/>
</dbReference>
<feature type="domain" description="Methyl-accepting transducer" evidence="4">
    <location>
        <begin position="322"/>
        <end position="576"/>
    </location>
</feature>
<dbReference type="Gene3D" id="1.10.287.950">
    <property type="entry name" value="Methyl-accepting chemotaxis protein"/>
    <property type="match status" value="1"/>
</dbReference>
<dbReference type="PANTHER" id="PTHR32089:SF112">
    <property type="entry name" value="LYSOZYME-LIKE PROTEIN-RELATED"/>
    <property type="match status" value="1"/>
</dbReference>
<dbReference type="SMART" id="SM00283">
    <property type="entry name" value="MA"/>
    <property type="match status" value="1"/>
</dbReference>
<dbReference type="PANTHER" id="PTHR32089">
    <property type="entry name" value="METHYL-ACCEPTING CHEMOTAXIS PROTEIN MCPB"/>
    <property type="match status" value="1"/>
</dbReference>
<comment type="caution">
    <text evidence="5">The sequence shown here is derived from an EMBL/GenBank/DDBJ whole genome shotgun (WGS) entry which is preliminary data.</text>
</comment>
<evidence type="ECO:0000313" key="6">
    <source>
        <dbReference type="Proteomes" id="UP000640426"/>
    </source>
</evidence>
<dbReference type="InterPro" id="IPR004089">
    <property type="entry name" value="MCPsignal_dom"/>
</dbReference>